<dbReference type="EMBL" id="VSRR010070720">
    <property type="protein sequence ID" value="MPC86187.1"/>
    <property type="molecule type" value="Genomic_DNA"/>
</dbReference>
<accession>A0A5B7IXJ1</accession>
<keyword evidence="2" id="KW-1185">Reference proteome</keyword>
<comment type="caution">
    <text evidence="1">The sequence shown here is derived from an EMBL/GenBank/DDBJ whole genome shotgun (WGS) entry which is preliminary data.</text>
</comment>
<evidence type="ECO:0000313" key="2">
    <source>
        <dbReference type="Proteomes" id="UP000324222"/>
    </source>
</evidence>
<reference evidence="1 2" key="1">
    <citation type="submission" date="2019-05" db="EMBL/GenBank/DDBJ databases">
        <title>Another draft genome of Portunus trituberculatus and its Hox gene families provides insights of decapod evolution.</title>
        <authorList>
            <person name="Jeong J.-H."/>
            <person name="Song I."/>
            <person name="Kim S."/>
            <person name="Choi T."/>
            <person name="Kim D."/>
            <person name="Ryu S."/>
            <person name="Kim W."/>
        </authorList>
    </citation>
    <scope>NUCLEOTIDE SEQUENCE [LARGE SCALE GENOMIC DNA]</scope>
    <source>
        <tissue evidence="1">Muscle</tissue>
    </source>
</reference>
<dbReference type="Proteomes" id="UP000324222">
    <property type="component" value="Unassembled WGS sequence"/>
</dbReference>
<organism evidence="1 2">
    <name type="scientific">Portunus trituberculatus</name>
    <name type="common">Swimming crab</name>
    <name type="synonym">Neptunus trituberculatus</name>
    <dbReference type="NCBI Taxonomy" id="210409"/>
    <lineage>
        <taxon>Eukaryota</taxon>
        <taxon>Metazoa</taxon>
        <taxon>Ecdysozoa</taxon>
        <taxon>Arthropoda</taxon>
        <taxon>Crustacea</taxon>
        <taxon>Multicrustacea</taxon>
        <taxon>Malacostraca</taxon>
        <taxon>Eumalacostraca</taxon>
        <taxon>Eucarida</taxon>
        <taxon>Decapoda</taxon>
        <taxon>Pleocyemata</taxon>
        <taxon>Brachyura</taxon>
        <taxon>Eubrachyura</taxon>
        <taxon>Portunoidea</taxon>
        <taxon>Portunidae</taxon>
        <taxon>Portuninae</taxon>
        <taxon>Portunus</taxon>
    </lineage>
</organism>
<protein>
    <submittedName>
        <fullName evidence="1">Uncharacterized protein</fullName>
    </submittedName>
</protein>
<sequence>MFKEEAGTARVYLALSNDTTCTNGLYSPTNGINSHSFTLATPSHTPVVHPIPYLTLSPPADTRPTF</sequence>
<name>A0A5B7IXJ1_PORTR</name>
<dbReference type="AlphaFoldDB" id="A0A5B7IXJ1"/>
<proteinExistence type="predicted"/>
<evidence type="ECO:0000313" key="1">
    <source>
        <dbReference type="EMBL" id="MPC86187.1"/>
    </source>
</evidence>
<gene>
    <name evidence="1" type="ORF">E2C01_081003</name>
</gene>